<comment type="similarity">
    <text evidence="2">In the N-terminal section; belongs to the phytochrome family.</text>
</comment>
<evidence type="ECO:0000256" key="7">
    <source>
        <dbReference type="ARBA" id="ARBA00022777"/>
    </source>
</evidence>
<dbReference type="Gene3D" id="3.30.565.10">
    <property type="entry name" value="Histidine kinase-like ATPase, C-terminal domain"/>
    <property type="match status" value="1"/>
</dbReference>
<feature type="transmembrane region" description="Helical" evidence="12">
    <location>
        <begin position="97"/>
        <end position="120"/>
    </location>
</feature>
<feature type="transmembrane region" description="Helical" evidence="12">
    <location>
        <begin position="173"/>
        <end position="195"/>
    </location>
</feature>
<feature type="domain" description="Response regulatory" evidence="15">
    <location>
        <begin position="502"/>
        <end position="615"/>
    </location>
</feature>
<name>A0A5R9G3G5_9BACL</name>
<accession>A0A5R9G3G5</accession>
<dbReference type="AlphaFoldDB" id="A0A5R9G3G5"/>
<dbReference type="InterPro" id="IPR001789">
    <property type="entry name" value="Sig_transdc_resp-reg_receiver"/>
</dbReference>
<evidence type="ECO:0000256" key="9">
    <source>
        <dbReference type="ARBA" id="ARBA00023012"/>
    </source>
</evidence>
<feature type="domain" description="Response regulatory" evidence="15">
    <location>
        <begin position="622"/>
        <end position="745"/>
    </location>
</feature>
<dbReference type="InterPro" id="IPR005330">
    <property type="entry name" value="MHYT_dom"/>
</dbReference>
<dbReference type="GO" id="GO:0000155">
    <property type="term" value="F:phosphorelay sensor kinase activity"/>
    <property type="evidence" value="ECO:0007669"/>
    <property type="project" value="InterPro"/>
</dbReference>
<evidence type="ECO:0000256" key="5">
    <source>
        <dbReference type="ARBA" id="ARBA00022679"/>
    </source>
</evidence>
<dbReference type="Pfam" id="PF00072">
    <property type="entry name" value="Response_reg"/>
    <property type="match status" value="2"/>
</dbReference>
<protein>
    <recommendedName>
        <fullName evidence="10">Circadian input-output histidine kinase CikA</fullName>
        <ecNumber evidence="3">2.7.13.3</ecNumber>
    </recommendedName>
</protein>
<keyword evidence="8" id="KW-0067">ATP-binding</keyword>
<feature type="transmembrane region" description="Helical" evidence="12">
    <location>
        <begin position="66"/>
        <end position="91"/>
    </location>
</feature>
<dbReference type="SUPFAM" id="SSF47384">
    <property type="entry name" value="Homodimeric domain of signal transducing histidine kinase"/>
    <property type="match status" value="1"/>
</dbReference>
<reference evidence="17 18" key="1">
    <citation type="submission" date="2019-05" db="EMBL/GenBank/DDBJ databases">
        <authorList>
            <person name="Narsing Rao M.P."/>
            <person name="Li W.J."/>
        </authorList>
    </citation>
    <scope>NUCLEOTIDE SEQUENCE [LARGE SCALE GENOMIC DNA]</scope>
    <source>
        <strain evidence="17 18">SYSU_K30003</strain>
    </source>
</reference>
<dbReference type="SUPFAM" id="SSF55874">
    <property type="entry name" value="ATPase domain of HSP90 chaperone/DNA topoisomerase II/histidine kinase"/>
    <property type="match status" value="1"/>
</dbReference>
<evidence type="ECO:0000256" key="12">
    <source>
        <dbReference type="PROSITE-ProRule" id="PRU00244"/>
    </source>
</evidence>
<comment type="caution">
    <text evidence="12">Lacks conserved residue(s) required for the propagation of feature annotation.</text>
</comment>
<evidence type="ECO:0000313" key="17">
    <source>
        <dbReference type="EMBL" id="TLS49539.1"/>
    </source>
</evidence>
<dbReference type="EMBL" id="VCIW01000020">
    <property type="protein sequence ID" value="TLS49539.1"/>
    <property type="molecule type" value="Genomic_DNA"/>
</dbReference>
<dbReference type="Proteomes" id="UP000309676">
    <property type="component" value="Unassembled WGS sequence"/>
</dbReference>
<dbReference type="Gene3D" id="3.40.50.2300">
    <property type="match status" value="2"/>
</dbReference>
<feature type="coiled-coil region" evidence="13">
    <location>
        <begin position="213"/>
        <end position="244"/>
    </location>
</feature>
<evidence type="ECO:0000256" key="3">
    <source>
        <dbReference type="ARBA" id="ARBA00012438"/>
    </source>
</evidence>
<dbReference type="GO" id="GO:0005524">
    <property type="term" value="F:ATP binding"/>
    <property type="evidence" value="ECO:0007669"/>
    <property type="project" value="UniProtKB-KW"/>
</dbReference>
<dbReference type="Pfam" id="PF02518">
    <property type="entry name" value="HATPase_c"/>
    <property type="match status" value="1"/>
</dbReference>
<dbReference type="GO" id="GO:0005886">
    <property type="term" value="C:plasma membrane"/>
    <property type="evidence" value="ECO:0007669"/>
    <property type="project" value="TreeGrafter"/>
</dbReference>
<dbReference type="InterPro" id="IPR003594">
    <property type="entry name" value="HATPase_dom"/>
</dbReference>
<dbReference type="FunFam" id="3.30.565.10:FF:000010">
    <property type="entry name" value="Sensor histidine kinase RcsC"/>
    <property type="match status" value="1"/>
</dbReference>
<dbReference type="RefSeq" id="WP_138196982.1">
    <property type="nucleotide sequence ID" value="NZ_VCIW01000020.1"/>
</dbReference>
<dbReference type="PROSITE" id="PS50924">
    <property type="entry name" value="MHYT"/>
    <property type="match status" value="1"/>
</dbReference>
<dbReference type="SUPFAM" id="SSF52172">
    <property type="entry name" value="CheY-like"/>
    <property type="match status" value="2"/>
</dbReference>
<keyword evidence="12" id="KW-1133">Transmembrane helix</keyword>
<dbReference type="SMART" id="SM00388">
    <property type="entry name" value="HisKA"/>
    <property type="match status" value="1"/>
</dbReference>
<feature type="domain" description="MHYT" evidence="16">
    <location>
        <begin position="1"/>
        <end position="156"/>
    </location>
</feature>
<keyword evidence="6" id="KW-0547">Nucleotide-binding</keyword>
<evidence type="ECO:0000256" key="8">
    <source>
        <dbReference type="ARBA" id="ARBA00022840"/>
    </source>
</evidence>
<feature type="modified residue" description="4-aspartylphosphate" evidence="11">
    <location>
        <position position="671"/>
    </location>
</feature>
<evidence type="ECO:0000256" key="6">
    <source>
        <dbReference type="ARBA" id="ARBA00022741"/>
    </source>
</evidence>
<proteinExistence type="inferred from homology"/>
<dbReference type="PRINTS" id="PR00344">
    <property type="entry name" value="BCTRLSENSOR"/>
</dbReference>
<evidence type="ECO:0000256" key="2">
    <source>
        <dbReference type="ARBA" id="ARBA00006402"/>
    </source>
</evidence>
<dbReference type="InterPro" id="IPR003661">
    <property type="entry name" value="HisK_dim/P_dom"/>
</dbReference>
<keyword evidence="5" id="KW-0808">Transferase</keyword>
<keyword evidence="4 11" id="KW-0597">Phosphoprotein</keyword>
<dbReference type="CDD" id="cd00082">
    <property type="entry name" value="HisKA"/>
    <property type="match status" value="1"/>
</dbReference>
<feature type="transmembrane region" description="Helical" evidence="12">
    <location>
        <begin position="34"/>
        <end position="54"/>
    </location>
</feature>
<organism evidence="17 18">
    <name type="scientific">Paenibacillus antri</name>
    <dbReference type="NCBI Taxonomy" id="2582848"/>
    <lineage>
        <taxon>Bacteria</taxon>
        <taxon>Bacillati</taxon>
        <taxon>Bacillota</taxon>
        <taxon>Bacilli</taxon>
        <taxon>Bacillales</taxon>
        <taxon>Paenibacillaceae</taxon>
        <taxon>Paenibacillus</taxon>
    </lineage>
</organism>
<keyword evidence="7" id="KW-0418">Kinase</keyword>
<evidence type="ECO:0000256" key="4">
    <source>
        <dbReference type="ARBA" id="ARBA00022553"/>
    </source>
</evidence>
<evidence type="ECO:0000313" key="18">
    <source>
        <dbReference type="Proteomes" id="UP000309676"/>
    </source>
</evidence>
<evidence type="ECO:0000256" key="1">
    <source>
        <dbReference type="ARBA" id="ARBA00000085"/>
    </source>
</evidence>
<evidence type="ECO:0000256" key="10">
    <source>
        <dbReference type="ARBA" id="ARBA00074306"/>
    </source>
</evidence>
<dbReference type="PANTHER" id="PTHR43047">
    <property type="entry name" value="TWO-COMPONENT HISTIDINE PROTEIN KINASE"/>
    <property type="match status" value="1"/>
</dbReference>
<sequence>MLFGAAAMGLGIWSMHFVGMLAFSLPVPVAYDLLVVSASVIPSILGAFVALYIVSRSSQLGAKELISGGLLLAAGVTSMHYIGMAAMQIGITYDPALFALSVGIALAASVAALWLSFYFRKGGGRGTWWKKAGSGLIMGAAIAGLHYTGMAAARFRVAQDGGIATGVLLDQKWLAYFISGGTLFTLGLCLLGIFISKRFSLKDSEIRWKTEEIYRMNQELRQFNEQLEELVKERTAQLERAHDEAIKANMIKSQFLANMSHELRTPLNAIIGYSEMLKEEAEEIGESTFAEDLGKISKAGNHLLALINDILDISKIEAGKMELFVETCEMSALVQEIASTVAPLMDAKGNRLQVQSIEGPMTTDVTKLRQILLNLLSNASKFTDGGKIDFEVYRETRSGRPGYGFRVRDAGIGMTPEQIEKLFQPFTQADSSTTRKYGGTGLGLAISRRFCHIMGGDIDVESVYGAGSTFTCWLPESISNPASPAAAAVAEAPPEAERKKPCVLLIDDEPFNEQIMKRYFEKEGWELAFADNGKQGLELAKKLKPKAICLDILMPGMDGWSVLSQLKNDPDVADIPVVIWSLTSDTQLGYTLGASEYLVKPVERERLIKVMEKYVSGRDERRVLVIEDDATTSELMTKLLVKEGYSVTQARNGRFALEAMEQQTPALILLDLMMPEMDGFQFITELRKRDAWRDVPIVVVTAKTITSEDRQKLNGYVRNIVQKGAIDFKTLLSDIRKLMTEAEPA</sequence>
<dbReference type="SMART" id="SM00448">
    <property type="entry name" value="REC"/>
    <property type="match status" value="2"/>
</dbReference>
<gene>
    <name evidence="17" type="ORF">FE782_24415</name>
</gene>
<evidence type="ECO:0000256" key="11">
    <source>
        <dbReference type="PROSITE-ProRule" id="PRU00169"/>
    </source>
</evidence>
<dbReference type="EC" id="2.7.13.3" evidence="3"/>
<dbReference type="InterPro" id="IPR005467">
    <property type="entry name" value="His_kinase_dom"/>
</dbReference>
<dbReference type="Gene3D" id="1.10.287.130">
    <property type="match status" value="1"/>
</dbReference>
<evidence type="ECO:0000259" key="16">
    <source>
        <dbReference type="PROSITE" id="PS50924"/>
    </source>
</evidence>
<evidence type="ECO:0000259" key="14">
    <source>
        <dbReference type="PROSITE" id="PS50109"/>
    </source>
</evidence>
<dbReference type="PROSITE" id="PS50110">
    <property type="entry name" value="RESPONSE_REGULATORY"/>
    <property type="match status" value="2"/>
</dbReference>
<keyword evidence="12" id="KW-0472">Membrane</keyword>
<dbReference type="CDD" id="cd16922">
    <property type="entry name" value="HATPase_EvgS-ArcB-TorS-like"/>
    <property type="match status" value="1"/>
</dbReference>
<dbReference type="Pfam" id="PF03707">
    <property type="entry name" value="MHYT"/>
    <property type="match status" value="2"/>
</dbReference>
<dbReference type="PROSITE" id="PS50109">
    <property type="entry name" value="HIS_KIN"/>
    <property type="match status" value="1"/>
</dbReference>
<dbReference type="GO" id="GO:0009927">
    <property type="term" value="F:histidine phosphotransfer kinase activity"/>
    <property type="evidence" value="ECO:0007669"/>
    <property type="project" value="TreeGrafter"/>
</dbReference>
<dbReference type="InterPro" id="IPR036097">
    <property type="entry name" value="HisK_dim/P_sf"/>
</dbReference>
<feature type="modified residue" description="4-aspartylphosphate" evidence="11">
    <location>
        <position position="551"/>
    </location>
</feature>
<evidence type="ECO:0000259" key="15">
    <source>
        <dbReference type="PROSITE" id="PS50110"/>
    </source>
</evidence>
<comment type="caution">
    <text evidence="17">The sequence shown here is derived from an EMBL/GenBank/DDBJ whole genome shotgun (WGS) entry which is preliminary data.</text>
</comment>
<keyword evidence="18" id="KW-1185">Reference proteome</keyword>
<dbReference type="SMART" id="SM00387">
    <property type="entry name" value="HATPase_c"/>
    <property type="match status" value="1"/>
</dbReference>
<evidence type="ECO:0000256" key="13">
    <source>
        <dbReference type="SAM" id="Coils"/>
    </source>
</evidence>
<feature type="transmembrane region" description="Helical" evidence="12">
    <location>
        <begin position="132"/>
        <end position="153"/>
    </location>
</feature>
<dbReference type="InterPro" id="IPR011006">
    <property type="entry name" value="CheY-like_superfamily"/>
</dbReference>
<dbReference type="PANTHER" id="PTHR43047:SF72">
    <property type="entry name" value="OSMOSENSING HISTIDINE PROTEIN KINASE SLN1"/>
    <property type="match status" value="1"/>
</dbReference>
<keyword evidence="9" id="KW-0902">Two-component regulatory system</keyword>
<dbReference type="Pfam" id="PF00512">
    <property type="entry name" value="HisKA"/>
    <property type="match status" value="1"/>
</dbReference>
<comment type="catalytic activity">
    <reaction evidence="1">
        <text>ATP + protein L-histidine = ADP + protein N-phospho-L-histidine.</text>
        <dbReference type="EC" id="2.7.13.3"/>
    </reaction>
</comment>
<dbReference type="CDD" id="cd17574">
    <property type="entry name" value="REC_OmpR"/>
    <property type="match status" value="1"/>
</dbReference>
<dbReference type="OrthoDB" id="9803190at2"/>
<keyword evidence="13" id="KW-0175">Coiled coil</keyword>
<feature type="domain" description="Histidine kinase" evidence="14">
    <location>
        <begin position="258"/>
        <end position="478"/>
    </location>
</feature>
<keyword evidence="12" id="KW-0812">Transmembrane</keyword>
<dbReference type="InterPro" id="IPR004358">
    <property type="entry name" value="Sig_transdc_His_kin-like_C"/>
</dbReference>
<dbReference type="InterPro" id="IPR036890">
    <property type="entry name" value="HATPase_C_sf"/>
</dbReference>